<evidence type="ECO:0000256" key="1">
    <source>
        <dbReference type="SAM" id="Phobius"/>
    </source>
</evidence>
<organism evidence="2 3">
    <name type="scientific">Candidatus Nomurabacteria bacterium GW2011_GWB1_44_12</name>
    <dbReference type="NCBI Taxonomy" id="1618748"/>
    <lineage>
        <taxon>Bacteria</taxon>
        <taxon>Candidatus Nomuraibacteriota</taxon>
    </lineage>
</organism>
<comment type="caution">
    <text evidence="2">The sequence shown here is derived from an EMBL/GenBank/DDBJ whole genome shotgun (WGS) entry which is preliminary data.</text>
</comment>
<accession>A0A837I6Y5</accession>
<keyword evidence="1" id="KW-1133">Transmembrane helix</keyword>
<proteinExistence type="predicted"/>
<dbReference type="AlphaFoldDB" id="A0A837I6Y5"/>
<sequence length="96" mass="10324">MYYLLVDYKSVGVYNQGKVVIVLNKNIMKKITYTVLGLAVLTPSLASACLSDWGLGGGYGMMGYGGGSAFMVIGGIVWTVVGILAGVWLWQNINRK</sequence>
<dbReference type="EMBL" id="LCHP01000004">
    <property type="protein sequence ID" value="KKT36830.1"/>
    <property type="molecule type" value="Genomic_DNA"/>
</dbReference>
<feature type="transmembrane region" description="Helical" evidence="1">
    <location>
        <begin position="67"/>
        <end position="90"/>
    </location>
</feature>
<name>A0A837I6Y5_9BACT</name>
<protein>
    <submittedName>
        <fullName evidence="2">Uncharacterized protein</fullName>
    </submittedName>
</protein>
<evidence type="ECO:0000313" key="2">
    <source>
        <dbReference type="EMBL" id="KKT36830.1"/>
    </source>
</evidence>
<gene>
    <name evidence="2" type="ORF">UW25_C0004G0158</name>
</gene>
<evidence type="ECO:0000313" key="3">
    <source>
        <dbReference type="Proteomes" id="UP000033815"/>
    </source>
</evidence>
<keyword evidence="1" id="KW-0812">Transmembrane</keyword>
<feature type="transmembrane region" description="Helical" evidence="1">
    <location>
        <begin position="33"/>
        <end position="55"/>
    </location>
</feature>
<dbReference type="Proteomes" id="UP000033815">
    <property type="component" value="Unassembled WGS sequence"/>
</dbReference>
<reference evidence="2 3" key="1">
    <citation type="journal article" date="2015" name="Nature">
        <title>rRNA introns, odd ribosomes, and small enigmatic genomes across a large radiation of phyla.</title>
        <authorList>
            <person name="Brown C.T."/>
            <person name="Hug L.A."/>
            <person name="Thomas B.C."/>
            <person name="Sharon I."/>
            <person name="Castelle C.J."/>
            <person name="Singh A."/>
            <person name="Wilkins M.J."/>
            <person name="Williams K.H."/>
            <person name="Banfield J.F."/>
        </authorList>
    </citation>
    <scope>NUCLEOTIDE SEQUENCE [LARGE SCALE GENOMIC DNA]</scope>
</reference>
<keyword evidence="1" id="KW-0472">Membrane</keyword>